<evidence type="ECO:0000256" key="4">
    <source>
        <dbReference type="ARBA" id="ARBA00022989"/>
    </source>
</evidence>
<dbReference type="OrthoDB" id="5182677at2"/>
<sequence length="324" mass="33118">MTTALAPSRARVLVALGAAGLAVLALSQAGRFGASWSEALAAVRGLSWWWPPVFGAVWVAGLAVHTVLLTAALPGLTRRRALILNVAGNAVANVLPLGGAAGTAVNYGMVRGWGHSSADYVRFAVVSKSCDFVAKLMLPLPAVGGLLAVGGLSPARGGWVLLAVAGAGAAVGVVVVLALLGRASRVLRAVPPRVGGSWAVGVAERTAGLVRRRWVALVVGLGGYLALQGVLLWLCFTAVGLHLPLPTTFATLVALRLLALLAITPAGVGFVEAGTITVLVALRVDPTGALAGLLLYRAFVLLAEVPAGGLTIAWWATTRRRTPR</sequence>
<dbReference type="GO" id="GO:0005886">
    <property type="term" value="C:plasma membrane"/>
    <property type="evidence" value="ECO:0007669"/>
    <property type="project" value="UniProtKB-SubCell"/>
</dbReference>
<feature type="transmembrane region" description="Helical" evidence="6">
    <location>
        <begin position="294"/>
        <end position="316"/>
    </location>
</feature>
<evidence type="ECO:0000313" key="8">
    <source>
        <dbReference type="Proteomes" id="UP000317982"/>
    </source>
</evidence>
<feature type="transmembrane region" description="Helical" evidence="6">
    <location>
        <begin position="53"/>
        <end position="73"/>
    </location>
</feature>
<keyword evidence="3 6" id="KW-0812">Transmembrane</keyword>
<feature type="transmembrane region" description="Helical" evidence="6">
    <location>
        <begin position="132"/>
        <end position="153"/>
    </location>
</feature>
<dbReference type="Pfam" id="PF03706">
    <property type="entry name" value="LPG_synthase_TM"/>
    <property type="match status" value="1"/>
</dbReference>
<evidence type="ECO:0000256" key="1">
    <source>
        <dbReference type="ARBA" id="ARBA00004651"/>
    </source>
</evidence>
<evidence type="ECO:0000313" key="7">
    <source>
        <dbReference type="EMBL" id="TQS41899.1"/>
    </source>
</evidence>
<reference evidence="7 8" key="1">
    <citation type="submission" date="2019-07" db="EMBL/GenBank/DDBJ databases">
        <title>Cryptosporangium phraense sp. nov., isolated from plant litter.</title>
        <authorList>
            <person name="Suriyachadkun C."/>
        </authorList>
    </citation>
    <scope>NUCLEOTIDE SEQUENCE [LARGE SCALE GENOMIC DNA]</scope>
    <source>
        <strain evidence="7 8">A-T 5661</strain>
    </source>
</reference>
<dbReference type="AlphaFoldDB" id="A0A545AKR1"/>
<accession>A0A545AKR1</accession>
<organism evidence="7 8">
    <name type="scientific">Cryptosporangium phraense</name>
    <dbReference type="NCBI Taxonomy" id="2593070"/>
    <lineage>
        <taxon>Bacteria</taxon>
        <taxon>Bacillati</taxon>
        <taxon>Actinomycetota</taxon>
        <taxon>Actinomycetes</taxon>
        <taxon>Cryptosporangiales</taxon>
        <taxon>Cryptosporangiaceae</taxon>
        <taxon>Cryptosporangium</taxon>
    </lineage>
</organism>
<dbReference type="InParanoid" id="A0A545AKR1"/>
<dbReference type="PANTHER" id="PTHR39087:SF2">
    <property type="entry name" value="UPF0104 MEMBRANE PROTEIN MJ1595"/>
    <property type="match status" value="1"/>
</dbReference>
<evidence type="ECO:0000256" key="2">
    <source>
        <dbReference type="ARBA" id="ARBA00022475"/>
    </source>
</evidence>
<feature type="transmembrane region" description="Helical" evidence="6">
    <location>
        <begin position="214"/>
        <end position="241"/>
    </location>
</feature>
<evidence type="ECO:0000256" key="5">
    <source>
        <dbReference type="ARBA" id="ARBA00023136"/>
    </source>
</evidence>
<feature type="transmembrane region" description="Helical" evidence="6">
    <location>
        <begin position="159"/>
        <end position="180"/>
    </location>
</feature>
<keyword evidence="5 6" id="KW-0472">Membrane</keyword>
<evidence type="ECO:0000256" key="3">
    <source>
        <dbReference type="ARBA" id="ARBA00022692"/>
    </source>
</evidence>
<evidence type="ECO:0000256" key="6">
    <source>
        <dbReference type="SAM" id="Phobius"/>
    </source>
</evidence>
<dbReference type="InterPro" id="IPR022791">
    <property type="entry name" value="L-PG_synthase/AglD"/>
</dbReference>
<dbReference type="PANTHER" id="PTHR39087">
    <property type="entry name" value="UPF0104 MEMBRANE PROTEIN MJ1595"/>
    <property type="match status" value="1"/>
</dbReference>
<gene>
    <name evidence="7" type="ORF">FL583_26825</name>
</gene>
<comment type="subcellular location">
    <subcellularLocation>
        <location evidence="1">Cell membrane</location>
        <topology evidence="1">Multi-pass membrane protein</topology>
    </subcellularLocation>
</comment>
<dbReference type="EMBL" id="VIRS01000021">
    <property type="protein sequence ID" value="TQS41899.1"/>
    <property type="molecule type" value="Genomic_DNA"/>
</dbReference>
<name>A0A545AKR1_9ACTN</name>
<proteinExistence type="predicted"/>
<comment type="caution">
    <text evidence="7">The sequence shown here is derived from an EMBL/GenBank/DDBJ whole genome shotgun (WGS) entry which is preliminary data.</text>
</comment>
<dbReference type="Proteomes" id="UP000317982">
    <property type="component" value="Unassembled WGS sequence"/>
</dbReference>
<keyword evidence="4 6" id="KW-1133">Transmembrane helix</keyword>
<keyword evidence="2" id="KW-1003">Cell membrane</keyword>
<feature type="transmembrane region" description="Helical" evidence="6">
    <location>
        <begin position="253"/>
        <end position="282"/>
    </location>
</feature>
<protein>
    <submittedName>
        <fullName evidence="7">UPF0104 family protein</fullName>
    </submittedName>
</protein>
<keyword evidence="8" id="KW-1185">Reference proteome</keyword>
<dbReference type="RefSeq" id="WP_142707611.1">
    <property type="nucleotide sequence ID" value="NZ_VIRS01000021.1"/>
</dbReference>